<accession>S3K231</accession>
<reference evidence="1 2" key="1">
    <citation type="submission" date="2013-04" db="EMBL/GenBank/DDBJ databases">
        <title>The Genome Sequence of Treponema maltophilum ATCC 51939.</title>
        <authorList>
            <consortium name="The Broad Institute Genomics Platform"/>
            <person name="Earl A."/>
            <person name="Ward D."/>
            <person name="Feldgarden M."/>
            <person name="Gevers D."/>
            <person name="Leonetti C."/>
            <person name="Blanton J.M."/>
            <person name="Dewhirst F.E."/>
            <person name="Izard J."/>
            <person name="Walker B."/>
            <person name="Young S."/>
            <person name="Zeng Q."/>
            <person name="Gargeya S."/>
            <person name="Fitzgerald M."/>
            <person name="Haas B."/>
            <person name="Abouelleil A."/>
            <person name="Allen A.W."/>
            <person name="Alvarado L."/>
            <person name="Arachchi H.M."/>
            <person name="Berlin A.M."/>
            <person name="Chapman S.B."/>
            <person name="Gainer-Dewar J."/>
            <person name="Goldberg J."/>
            <person name="Griggs A."/>
            <person name="Gujja S."/>
            <person name="Hansen M."/>
            <person name="Howarth C."/>
            <person name="Imamovic A."/>
            <person name="Ireland A."/>
            <person name="Larimer J."/>
            <person name="McCowan C."/>
            <person name="Murphy C."/>
            <person name="Pearson M."/>
            <person name="Poon T.W."/>
            <person name="Priest M."/>
            <person name="Roberts A."/>
            <person name="Saif S."/>
            <person name="Shea T."/>
            <person name="Sisk P."/>
            <person name="Sykes S."/>
            <person name="Wortman J."/>
            <person name="Nusbaum C."/>
            <person name="Birren B."/>
        </authorList>
    </citation>
    <scope>NUCLEOTIDE SEQUENCE [LARGE SCALE GENOMIC DNA]</scope>
    <source>
        <strain evidence="1 2">ATCC 51939</strain>
    </source>
</reference>
<proteinExistence type="predicted"/>
<evidence type="ECO:0000313" key="2">
    <source>
        <dbReference type="Proteomes" id="UP000014541"/>
    </source>
</evidence>
<comment type="caution">
    <text evidence="1">The sequence shown here is derived from an EMBL/GenBank/DDBJ whole genome shotgun (WGS) entry which is preliminary data.</text>
</comment>
<name>S3K231_TREMA</name>
<dbReference type="AlphaFoldDB" id="S3K231"/>
<protein>
    <submittedName>
        <fullName evidence="1">Uncharacterized protein</fullName>
    </submittedName>
</protein>
<dbReference type="OrthoDB" id="361618at2"/>
<dbReference type="RefSeq" id="WP_016525587.1">
    <property type="nucleotide sequence ID" value="NZ_KE332518.1"/>
</dbReference>
<dbReference type="PATRIC" id="fig|1125699.3.peg.1320"/>
<evidence type="ECO:0000313" key="1">
    <source>
        <dbReference type="EMBL" id="EPF30976.1"/>
    </source>
</evidence>
<dbReference type="STRING" id="1125699.HMPREF9194_01305"/>
<dbReference type="EMBL" id="ATFF01000006">
    <property type="protein sequence ID" value="EPF30976.1"/>
    <property type="molecule type" value="Genomic_DNA"/>
</dbReference>
<dbReference type="eggNOG" id="ENOG5031CUB">
    <property type="taxonomic scope" value="Bacteria"/>
</dbReference>
<dbReference type="Proteomes" id="UP000014541">
    <property type="component" value="Unassembled WGS sequence"/>
</dbReference>
<gene>
    <name evidence="1" type="ORF">HMPREF9194_01305</name>
</gene>
<keyword evidence="2" id="KW-1185">Reference proteome</keyword>
<dbReference type="HOGENOM" id="CLU_1194460_0_0_12"/>
<sequence>MSCAALFCSVLLISCGLETFYKIEPPDNADLKNPADGTTLSVTTTAETRKYEFSSKNNGGFIAAGTEVYYRIYNSVEKLQQDARSINAVNTDIGGNGFAGMERLGYKKLRVHSGGKNQDLLIKDVHRVVIRLADDGILVGGVFYDGAGSPLFSPVLREGGTQFYFKTDNQELKPPLSGDTDVDSDEDTGALAGKYWYVNAYAVSVGLVSATWTRSVSKLLPLGFLAFEKNRS</sequence>
<organism evidence="1 2">
    <name type="scientific">Treponema maltophilum ATCC 51939</name>
    <dbReference type="NCBI Taxonomy" id="1125699"/>
    <lineage>
        <taxon>Bacteria</taxon>
        <taxon>Pseudomonadati</taxon>
        <taxon>Spirochaetota</taxon>
        <taxon>Spirochaetia</taxon>
        <taxon>Spirochaetales</taxon>
        <taxon>Treponemataceae</taxon>
        <taxon>Treponema</taxon>
    </lineage>
</organism>